<evidence type="ECO:0000256" key="1">
    <source>
        <dbReference type="ARBA" id="ARBA00006432"/>
    </source>
</evidence>
<dbReference type="InterPro" id="IPR000873">
    <property type="entry name" value="AMP-dep_synth/lig_dom"/>
</dbReference>
<dbReference type="RefSeq" id="WP_106348273.1">
    <property type="nucleotide sequence ID" value="NZ_PVUE01000004.1"/>
</dbReference>
<dbReference type="PANTHER" id="PTHR43201:SF5">
    <property type="entry name" value="MEDIUM-CHAIN ACYL-COA LIGASE ACSF2, MITOCHONDRIAL"/>
    <property type="match status" value="1"/>
</dbReference>
<feature type="domain" description="AMP-dependent synthetase/ligase" evidence="3">
    <location>
        <begin position="29"/>
        <end position="416"/>
    </location>
</feature>
<comment type="caution">
    <text evidence="5">The sequence shown here is derived from an EMBL/GenBank/DDBJ whole genome shotgun (WGS) entry which is preliminary data.</text>
</comment>
<reference evidence="5 6" key="1">
    <citation type="submission" date="2018-03" db="EMBL/GenBank/DDBJ databases">
        <title>Genomic Encyclopedia of Archaeal and Bacterial Type Strains, Phase II (KMG-II): from individual species to whole genera.</title>
        <authorList>
            <person name="Goeker M."/>
        </authorList>
    </citation>
    <scope>NUCLEOTIDE SEQUENCE [LARGE SCALE GENOMIC DNA]</scope>
    <source>
        <strain evidence="5 6">DSM 100065</strain>
    </source>
</reference>
<dbReference type="InterPro" id="IPR042099">
    <property type="entry name" value="ANL_N_sf"/>
</dbReference>
<dbReference type="Gene3D" id="3.30.300.30">
    <property type="match status" value="1"/>
</dbReference>
<evidence type="ECO:0000256" key="2">
    <source>
        <dbReference type="ARBA" id="ARBA00022598"/>
    </source>
</evidence>
<dbReference type="Gene3D" id="3.40.50.12780">
    <property type="entry name" value="N-terminal domain of ligase-like"/>
    <property type="match status" value="1"/>
</dbReference>
<proteinExistence type="inferred from homology"/>
<evidence type="ECO:0000313" key="5">
    <source>
        <dbReference type="EMBL" id="PRZ42732.1"/>
    </source>
</evidence>
<dbReference type="Pfam" id="PF00501">
    <property type="entry name" value="AMP-binding"/>
    <property type="match status" value="1"/>
</dbReference>
<dbReference type="GO" id="GO:0031956">
    <property type="term" value="F:medium-chain fatty acid-CoA ligase activity"/>
    <property type="evidence" value="ECO:0007669"/>
    <property type="project" value="TreeGrafter"/>
</dbReference>
<sequence length="556" mass="59235">MGDLIAERRQALETRWGAWTSTTLSGRFDMVAERFGDRPFVITDEATQTYAEVAAQSQRIAGGLADLGVRRGDRVAILIDNRAEFVPVKIAVARAGAVAVPLNFQYKAEELQAALAHSEAKVLVTIGHSMATDFLDALDAIAPGWETAGGGATLPTLEYVVVVGGGRDGALSLTDVAARGTDITPPETDPDSICDIVFTSGTSGHPLAAMLTHDMVLRSAYGSAYHRGFADGWRICFALPMYHVFGYVEGLLAAMFVGGAVVPRQVFNPRTLLEAVAREHVNEVLFVPTMTVGVVEEAAQRAYDLSSLESVFSAAAPAPVWLWERVQRELAPRTVYTGYGQTEVSAATALTMPGDALEVVSETVGACKLGGAAATEGYDGRLAQYRTVDPFTGEPLPDGAEGELSVRGPIVTRAYHADPERTAGMIEDGWLRTGDLGSVGADGYLRLTGRARELYKCGGELVAPKEVEDVINRFPGVGQAYVAGVPDERMGEVGAAWVVPDGDAVLDPEVLRRHCRTHLAAFKIPRMITIVAAADLPTTATGKVQKYRLAQSAVTS</sequence>
<dbReference type="AlphaFoldDB" id="A0A2T1A2A6"/>
<evidence type="ECO:0000313" key="6">
    <source>
        <dbReference type="Proteomes" id="UP000237752"/>
    </source>
</evidence>
<dbReference type="InterPro" id="IPR025110">
    <property type="entry name" value="AMP-bd_C"/>
</dbReference>
<organism evidence="5 6">
    <name type="scientific">Antricoccus suffuscus</name>
    <dbReference type="NCBI Taxonomy" id="1629062"/>
    <lineage>
        <taxon>Bacteria</taxon>
        <taxon>Bacillati</taxon>
        <taxon>Actinomycetota</taxon>
        <taxon>Actinomycetes</taxon>
        <taxon>Geodermatophilales</taxon>
        <taxon>Antricoccaceae</taxon>
        <taxon>Antricoccus</taxon>
    </lineage>
</organism>
<feature type="domain" description="AMP-binding enzyme C-terminal" evidence="4">
    <location>
        <begin position="466"/>
        <end position="543"/>
    </location>
</feature>
<gene>
    <name evidence="5" type="ORF">CLV47_10478</name>
</gene>
<comment type="similarity">
    <text evidence="1">Belongs to the ATP-dependent AMP-binding enzyme family.</text>
</comment>
<dbReference type="Proteomes" id="UP000237752">
    <property type="component" value="Unassembled WGS sequence"/>
</dbReference>
<dbReference type="EMBL" id="PVUE01000004">
    <property type="protein sequence ID" value="PRZ42732.1"/>
    <property type="molecule type" value="Genomic_DNA"/>
</dbReference>
<dbReference type="SUPFAM" id="SSF56801">
    <property type="entry name" value="Acetyl-CoA synthetase-like"/>
    <property type="match status" value="1"/>
</dbReference>
<evidence type="ECO:0000259" key="3">
    <source>
        <dbReference type="Pfam" id="PF00501"/>
    </source>
</evidence>
<protein>
    <submittedName>
        <fullName evidence="5">Fatty-acyl-CoA synthase</fullName>
    </submittedName>
</protein>
<dbReference type="OrthoDB" id="9803968at2"/>
<dbReference type="GO" id="GO:0006631">
    <property type="term" value="P:fatty acid metabolic process"/>
    <property type="evidence" value="ECO:0007669"/>
    <property type="project" value="TreeGrafter"/>
</dbReference>
<keyword evidence="6" id="KW-1185">Reference proteome</keyword>
<name>A0A2T1A2A6_9ACTN</name>
<dbReference type="PANTHER" id="PTHR43201">
    <property type="entry name" value="ACYL-COA SYNTHETASE"/>
    <property type="match status" value="1"/>
</dbReference>
<accession>A0A2T1A2A6</accession>
<evidence type="ECO:0000259" key="4">
    <source>
        <dbReference type="Pfam" id="PF13193"/>
    </source>
</evidence>
<dbReference type="InterPro" id="IPR045851">
    <property type="entry name" value="AMP-bd_C_sf"/>
</dbReference>
<dbReference type="Pfam" id="PF13193">
    <property type="entry name" value="AMP-binding_C"/>
    <property type="match status" value="1"/>
</dbReference>
<keyword evidence="2" id="KW-0436">Ligase</keyword>